<dbReference type="WBParaSite" id="ES5_v2.g7782.t2">
    <property type="protein sequence ID" value="ES5_v2.g7782.t2"/>
    <property type="gene ID" value="ES5_v2.g7782"/>
</dbReference>
<dbReference type="Proteomes" id="UP000887579">
    <property type="component" value="Unplaced"/>
</dbReference>
<name>A0AC34GSN8_9BILA</name>
<accession>A0AC34GSN8</accession>
<evidence type="ECO:0000313" key="2">
    <source>
        <dbReference type="WBParaSite" id="ES5_v2.g7782.t2"/>
    </source>
</evidence>
<evidence type="ECO:0000313" key="1">
    <source>
        <dbReference type="Proteomes" id="UP000887579"/>
    </source>
</evidence>
<protein>
    <submittedName>
        <fullName evidence="2">SWIM-type domain-containing protein</fullName>
    </submittedName>
</protein>
<proteinExistence type="predicted"/>
<sequence length="211" mass="25319">MEESPYELNGHQVLELIINTLHPYRGKLKFETKRELSNRNKILHVIRRITGRTVFDQAWTIIRQNNINRIYGQKEPHHDFSKNLYFYFISRKKPKKCYIRPVLTFLPTVFHCSCKQYRKNFKRKRYVTICCHLLAIMLAKALDMFSTKSMYVTKIAVKLLLHAKMKKLDLNTLTFHKLATAKVKPPSVRRRRRKKPKPKPKTKSKPRKKRR</sequence>
<organism evidence="1 2">
    <name type="scientific">Panagrolaimus sp. ES5</name>
    <dbReference type="NCBI Taxonomy" id="591445"/>
    <lineage>
        <taxon>Eukaryota</taxon>
        <taxon>Metazoa</taxon>
        <taxon>Ecdysozoa</taxon>
        <taxon>Nematoda</taxon>
        <taxon>Chromadorea</taxon>
        <taxon>Rhabditida</taxon>
        <taxon>Tylenchina</taxon>
        <taxon>Panagrolaimomorpha</taxon>
        <taxon>Panagrolaimoidea</taxon>
        <taxon>Panagrolaimidae</taxon>
        <taxon>Panagrolaimus</taxon>
    </lineage>
</organism>
<reference evidence="2" key="1">
    <citation type="submission" date="2022-11" db="UniProtKB">
        <authorList>
            <consortium name="WormBaseParasite"/>
        </authorList>
    </citation>
    <scope>IDENTIFICATION</scope>
</reference>